<gene>
    <name evidence="1" type="primary">MUC15</name>
</gene>
<evidence type="ECO:0000313" key="1">
    <source>
        <dbReference type="EMBL" id="CAX36903.1"/>
    </source>
</evidence>
<dbReference type="EMBL" id="FM995251">
    <property type="protein sequence ID" value="CAX36903.1"/>
    <property type="molecule type" value="mRNA"/>
</dbReference>
<accession>C7C1J8</accession>
<organism evidence="1">
    <name type="scientific">Sus scrofa</name>
    <name type="common">Pig</name>
    <dbReference type="NCBI Taxonomy" id="9823"/>
    <lineage>
        <taxon>Eukaryota</taxon>
        <taxon>Metazoa</taxon>
        <taxon>Chordata</taxon>
        <taxon>Craniata</taxon>
        <taxon>Vertebrata</taxon>
        <taxon>Euteleostomi</taxon>
        <taxon>Mammalia</taxon>
        <taxon>Eutheria</taxon>
        <taxon>Laurasiatheria</taxon>
        <taxon>Artiodactyla</taxon>
        <taxon>Suina</taxon>
        <taxon>Suidae</taxon>
        <taxon>Sus</taxon>
    </lineage>
</organism>
<sequence length="38" mass="4410">RVRRIAKCRIPPVSQPFRWEGITVLLLLRCLSECATDL</sequence>
<reference evidence="1" key="2">
    <citation type="journal article" date="2009" name="BMC Genomics">
        <title>The adult boar testicular and epididymal transcriptomes.</title>
        <authorList>
            <person name="Guyonnet B."/>
            <person name="Marot G."/>
            <person name="Dacheux J.L."/>
            <person name="Mercat M.J."/>
            <person name="Schwob S."/>
            <person name="Jaffrezic F."/>
            <person name="Gatti J.L."/>
        </authorList>
    </citation>
    <scope>NUCLEOTIDE SEQUENCE</scope>
    <source>
        <tissue evidence="1">Epididymis</tissue>
    </source>
</reference>
<name>C7C1J8_PIG</name>
<feature type="non-terminal residue" evidence="1">
    <location>
        <position position="38"/>
    </location>
</feature>
<feature type="non-terminal residue" evidence="1">
    <location>
        <position position="1"/>
    </location>
</feature>
<reference evidence="1" key="1">
    <citation type="thesis" date="2008" institute="Department of Sciences de la vie et de la sante" country="Universite Francois Rabelais, Tours, France">
        <title>Transcriptomes testiculaire et epididymaire chez le verrat.</title>
        <authorList>
            <person name="Guyonnet B."/>
        </authorList>
    </citation>
    <scope>NUCLEOTIDE SEQUENCE</scope>
    <source>
        <tissue evidence="1">Epididymis</tissue>
    </source>
</reference>
<dbReference type="AlphaFoldDB" id="C7C1J8"/>
<protein>
    <submittedName>
        <fullName evidence="1">Cell surface associated mucin 15</fullName>
    </submittedName>
</protein>
<proteinExistence type="evidence at transcript level"/>